<feature type="compositionally biased region" description="Polar residues" evidence="1">
    <location>
        <begin position="146"/>
        <end position="155"/>
    </location>
</feature>
<protein>
    <submittedName>
        <fullName evidence="2">Uncharacterized protein</fullName>
    </submittedName>
</protein>
<proteinExistence type="predicted"/>
<evidence type="ECO:0000313" key="3">
    <source>
        <dbReference type="Proteomes" id="UP001633002"/>
    </source>
</evidence>
<feature type="compositionally biased region" description="Basic and acidic residues" evidence="1">
    <location>
        <begin position="48"/>
        <end position="57"/>
    </location>
</feature>
<comment type="caution">
    <text evidence="2">The sequence shown here is derived from an EMBL/GenBank/DDBJ whole genome shotgun (WGS) entry which is preliminary data.</text>
</comment>
<accession>A0ABD3IBZ1</accession>
<feature type="region of interest" description="Disordered" evidence="1">
    <location>
        <begin position="146"/>
        <end position="192"/>
    </location>
</feature>
<gene>
    <name evidence="2" type="ORF">R1sor_019242</name>
</gene>
<dbReference type="AlphaFoldDB" id="A0ABD3IBZ1"/>
<keyword evidence="3" id="KW-1185">Reference proteome</keyword>
<name>A0ABD3IBZ1_9MARC</name>
<evidence type="ECO:0000256" key="1">
    <source>
        <dbReference type="SAM" id="MobiDB-lite"/>
    </source>
</evidence>
<sequence length="192" mass="21729">MKEEEPFNVSYDRFESGEEEDVIAQAEFVEPSSKVDGLVLDTSRTKKQKEARQSSKVDEEEDTGGNIPTGKAKEQRNPRSEYFREDVYFLMKNRCVIVKSSLKETHDLLHGNKAKTIKDPVPIVEELKKMLPEYVEKRAGFLAQFTSSAGDTPRSSLDRSPKRHPFVLDEASDDDEGIVSLESDGEPFDTSH</sequence>
<organism evidence="2 3">
    <name type="scientific">Riccia sorocarpa</name>
    <dbReference type="NCBI Taxonomy" id="122646"/>
    <lineage>
        <taxon>Eukaryota</taxon>
        <taxon>Viridiplantae</taxon>
        <taxon>Streptophyta</taxon>
        <taxon>Embryophyta</taxon>
        <taxon>Marchantiophyta</taxon>
        <taxon>Marchantiopsida</taxon>
        <taxon>Marchantiidae</taxon>
        <taxon>Marchantiales</taxon>
        <taxon>Ricciaceae</taxon>
        <taxon>Riccia</taxon>
    </lineage>
</organism>
<reference evidence="2 3" key="1">
    <citation type="submission" date="2024-09" db="EMBL/GenBank/DDBJ databases">
        <title>Chromosome-scale assembly of Riccia sorocarpa.</title>
        <authorList>
            <person name="Paukszto L."/>
        </authorList>
    </citation>
    <scope>NUCLEOTIDE SEQUENCE [LARGE SCALE GENOMIC DNA]</scope>
    <source>
        <strain evidence="2">LP-2024</strain>
        <tissue evidence="2">Aerial parts of the thallus</tissue>
    </source>
</reference>
<dbReference type="EMBL" id="JBJQOH010000001">
    <property type="protein sequence ID" value="KAL3701220.1"/>
    <property type="molecule type" value="Genomic_DNA"/>
</dbReference>
<feature type="compositionally biased region" description="Acidic residues" evidence="1">
    <location>
        <begin position="170"/>
        <end position="192"/>
    </location>
</feature>
<evidence type="ECO:0000313" key="2">
    <source>
        <dbReference type="EMBL" id="KAL3701220.1"/>
    </source>
</evidence>
<feature type="region of interest" description="Disordered" evidence="1">
    <location>
        <begin position="34"/>
        <end position="78"/>
    </location>
</feature>
<dbReference type="Proteomes" id="UP001633002">
    <property type="component" value="Unassembled WGS sequence"/>
</dbReference>